<feature type="binding site" evidence="6">
    <location>
        <position position="244"/>
    </location>
    <ligand>
        <name>Mg(2+)</name>
        <dbReference type="ChEBI" id="CHEBI:18420"/>
        <label>1</label>
    </ligand>
</feature>
<feature type="domain" description="Endonuclease/exonuclease/phosphatase" evidence="8">
    <location>
        <begin position="4"/>
        <end position="244"/>
    </location>
</feature>
<gene>
    <name evidence="9" type="primary">xth</name>
    <name evidence="9" type="ORF">CUJ86_08300</name>
</gene>
<dbReference type="RefSeq" id="WP_130647097.1">
    <property type="nucleotide sequence ID" value="NZ_PGCL01000003.1"/>
</dbReference>
<keyword evidence="3" id="KW-0378">Hydrolase</keyword>
<dbReference type="NCBIfam" id="TIGR00633">
    <property type="entry name" value="xth"/>
    <property type="match status" value="1"/>
</dbReference>
<evidence type="ECO:0000256" key="4">
    <source>
        <dbReference type="ARBA" id="ARBA00022842"/>
    </source>
</evidence>
<comment type="similarity">
    <text evidence="1">Belongs to the DNA repair enzymes AP/ExoA family.</text>
</comment>
<dbReference type="Proteomes" id="UP000292580">
    <property type="component" value="Unassembled WGS sequence"/>
</dbReference>
<dbReference type="PANTHER" id="PTHR22748:SF6">
    <property type="entry name" value="DNA-(APURINIC OR APYRIMIDINIC SITE) ENDONUCLEASE"/>
    <property type="match status" value="1"/>
</dbReference>
<organism evidence="9 10">
    <name type="scientific">Methanofollis fontis</name>
    <dbReference type="NCBI Taxonomy" id="2052832"/>
    <lineage>
        <taxon>Archaea</taxon>
        <taxon>Methanobacteriati</taxon>
        <taxon>Methanobacteriota</taxon>
        <taxon>Stenosarchaea group</taxon>
        <taxon>Methanomicrobia</taxon>
        <taxon>Methanomicrobiales</taxon>
        <taxon>Methanomicrobiaceae</taxon>
        <taxon>Methanofollis</taxon>
    </lineage>
</organism>
<evidence type="ECO:0000256" key="1">
    <source>
        <dbReference type="ARBA" id="ARBA00007092"/>
    </source>
</evidence>
<feature type="site" description="Transition state stabilizer" evidence="7">
    <location>
        <position position="149"/>
    </location>
</feature>
<protein>
    <submittedName>
        <fullName evidence="9">Exodeoxyribonuclease III</fullName>
    </submittedName>
</protein>
<keyword evidence="4 6" id="KW-0460">Magnesium</keyword>
<dbReference type="GO" id="GO:0008081">
    <property type="term" value="F:phosphoric diester hydrolase activity"/>
    <property type="evidence" value="ECO:0007669"/>
    <property type="project" value="TreeGrafter"/>
</dbReference>
<dbReference type="GO" id="GO:0003906">
    <property type="term" value="F:DNA-(apurinic or apyrimidinic site) endonuclease activity"/>
    <property type="evidence" value="ECO:0007669"/>
    <property type="project" value="TreeGrafter"/>
</dbReference>
<keyword evidence="10" id="KW-1185">Reference proteome</keyword>
<dbReference type="GO" id="GO:0008311">
    <property type="term" value="F:double-stranded DNA 3'-5' DNA exonuclease activity"/>
    <property type="evidence" value="ECO:0007669"/>
    <property type="project" value="TreeGrafter"/>
</dbReference>
<feature type="binding site" evidence="6">
    <location>
        <position position="7"/>
    </location>
    <ligand>
        <name>Mg(2+)</name>
        <dbReference type="ChEBI" id="CHEBI:18420"/>
        <label>1</label>
    </ligand>
</feature>
<comment type="cofactor">
    <cofactor evidence="6">
        <name>Mg(2+)</name>
        <dbReference type="ChEBI" id="CHEBI:18420"/>
    </cofactor>
    <cofactor evidence="6">
        <name>Mn(2+)</name>
        <dbReference type="ChEBI" id="CHEBI:29035"/>
    </cofactor>
    <text evidence="6">Probably binds two magnesium or manganese ions per subunit.</text>
</comment>
<name>A0A483CXK2_9EURY</name>
<feature type="binding site" evidence="6">
    <location>
        <position position="147"/>
    </location>
    <ligand>
        <name>Mg(2+)</name>
        <dbReference type="ChEBI" id="CHEBI:18420"/>
        <label>1</label>
    </ligand>
</feature>
<dbReference type="PROSITE" id="PS51435">
    <property type="entry name" value="AP_NUCLEASE_F1_4"/>
    <property type="match status" value="1"/>
</dbReference>
<dbReference type="GO" id="GO:0003677">
    <property type="term" value="F:DNA binding"/>
    <property type="evidence" value="ECO:0007669"/>
    <property type="project" value="InterPro"/>
</dbReference>
<reference evidence="9 10" key="1">
    <citation type="submission" date="2017-11" db="EMBL/GenBank/DDBJ databases">
        <title>Isolation and Characterization of Methanofollis Species from Methane Seep Offshore SW Taiwan.</title>
        <authorList>
            <person name="Teng N.-H."/>
            <person name="Lai M.-C."/>
            <person name="Chen S.-C."/>
        </authorList>
    </citation>
    <scope>NUCLEOTIDE SEQUENCE [LARGE SCALE GENOMIC DNA]</scope>
    <source>
        <strain evidence="9 10">FWC-SCC2</strain>
    </source>
</reference>
<dbReference type="GO" id="GO:0006284">
    <property type="term" value="P:base-excision repair"/>
    <property type="evidence" value="ECO:0007669"/>
    <property type="project" value="TreeGrafter"/>
</dbReference>
<feature type="active site" description="Proton acceptor" evidence="5">
    <location>
        <position position="244"/>
    </location>
</feature>
<feature type="binding site" evidence="6">
    <location>
        <position position="243"/>
    </location>
    <ligand>
        <name>Mg(2+)</name>
        <dbReference type="ChEBI" id="CHEBI:18420"/>
        <label>1</label>
    </ligand>
</feature>
<evidence type="ECO:0000259" key="8">
    <source>
        <dbReference type="Pfam" id="PF03372"/>
    </source>
</evidence>
<dbReference type="InterPro" id="IPR020847">
    <property type="entry name" value="AP_endonuclease_F1_BS"/>
</dbReference>
<evidence type="ECO:0000313" key="9">
    <source>
        <dbReference type="EMBL" id="TAJ44033.1"/>
    </source>
</evidence>
<dbReference type="OrthoDB" id="146626at2157"/>
<evidence type="ECO:0000256" key="3">
    <source>
        <dbReference type="ARBA" id="ARBA00022801"/>
    </source>
</evidence>
<keyword evidence="6" id="KW-0464">Manganese</keyword>
<comment type="caution">
    <text evidence="9">The sequence shown here is derived from an EMBL/GenBank/DDBJ whole genome shotgun (WGS) entry which is preliminary data.</text>
</comment>
<evidence type="ECO:0000256" key="5">
    <source>
        <dbReference type="PIRSR" id="PIRSR604808-1"/>
    </source>
</evidence>
<evidence type="ECO:0000256" key="2">
    <source>
        <dbReference type="ARBA" id="ARBA00022723"/>
    </source>
</evidence>
<dbReference type="InterPro" id="IPR036691">
    <property type="entry name" value="Endo/exonu/phosph_ase_sf"/>
</dbReference>
<dbReference type="GO" id="GO:0046872">
    <property type="term" value="F:metal ion binding"/>
    <property type="evidence" value="ECO:0007669"/>
    <property type="project" value="UniProtKB-KW"/>
</dbReference>
<keyword evidence="2 6" id="KW-0479">Metal-binding</keyword>
<proteinExistence type="inferred from homology"/>
<feature type="binding site" evidence="6">
    <location>
        <position position="35"/>
    </location>
    <ligand>
        <name>Mg(2+)</name>
        <dbReference type="ChEBI" id="CHEBI:18420"/>
        <label>1</label>
    </ligand>
</feature>
<feature type="active site" description="Proton donor/acceptor" evidence="5">
    <location>
        <position position="147"/>
    </location>
</feature>
<dbReference type="SUPFAM" id="SSF56219">
    <property type="entry name" value="DNase I-like"/>
    <property type="match status" value="1"/>
</dbReference>
<dbReference type="PANTHER" id="PTHR22748">
    <property type="entry name" value="AP ENDONUCLEASE"/>
    <property type="match status" value="1"/>
</dbReference>
<dbReference type="NCBIfam" id="TIGR00195">
    <property type="entry name" value="exoDNase_III"/>
    <property type="match status" value="1"/>
</dbReference>
<feature type="site" description="Important for catalytic activity" evidence="7">
    <location>
        <position position="218"/>
    </location>
</feature>
<accession>A0A483CXK2</accession>
<dbReference type="InterPro" id="IPR005135">
    <property type="entry name" value="Endo/exonuclease/phosphatase"/>
</dbReference>
<dbReference type="InterPro" id="IPR004808">
    <property type="entry name" value="AP_endonuc_1"/>
</dbReference>
<feature type="site" description="Interaction with DNA substrate" evidence="7">
    <location>
        <position position="244"/>
    </location>
</feature>
<feature type="binding site" evidence="6">
    <location>
        <position position="149"/>
    </location>
    <ligand>
        <name>Mg(2+)</name>
        <dbReference type="ChEBI" id="CHEBI:18420"/>
        <label>1</label>
    </ligand>
</feature>
<sequence>MRLLSWNVNGIRSVHKKGFCEWFRDETFDILCIQETKAQEEQVPDDLLSPPGYHALFSSAERRGYSGVALYTREKPLSYRRDFDGRFGEEGRIIIAEYPGFVLFDIYFPNGKMSQERLAYKMHFYDAFLESVGACMETGRGVIVCGDVNTAHRAIDLARPAPNRKVSGFLPEECAALDRWIDRGLVDTFRLFESGGGHYTYWDLKSRARDRNVGWRIDYFFVSSDLAGRVKDAFILPEVTGSDHCPIGIEIDL</sequence>
<evidence type="ECO:0000256" key="6">
    <source>
        <dbReference type="PIRSR" id="PIRSR604808-2"/>
    </source>
</evidence>
<evidence type="ECO:0000256" key="7">
    <source>
        <dbReference type="PIRSR" id="PIRSR604808-3"/>
    </source>
</evidence>
<dbReference type="PROSITE" id="PS00726">
    <property type="entry name" value="AP_NUCLEASE_F1_1"/>
    <property type="match status" value="1"/>
</dbReference>
<dbReference type="Pfam" id="PF03372">
    <property type="entry name" value="Exo_endo_phos"/>
    <property type="match status" value="1"/>
</dbReference>
<evidence type="ECO:0000313" key="10">
    <source>
        <dbReference type="Proteomes" id="UP000292580"/>
    </source>
</evidence>
<dbReference type="Gene3D" id="3.60.10.10">
    <property type="entry name" value="Endonuclease/exonuclease/phosphatase"/>
    <property type="match status" value="1"/>
</dbReference>
<dbReference type="AlphaFoldDB" id="A0A483CXK2"/>
<feature type="active site" evidence="5">
    <location>
        <position position="107"/>
    </location>
</feature>
<dbReference type="EMBL" id="PGCL01000003">
    <property type="protein sequence ID" value="TAJ44033.1"/>
    <property type="molecule type" value="Genomic_DNA"/>
</dbReference>